<dbReference type="Gene3D" id="1.10.10.10">
    <property type="entry name" value="Winged helix-like DNA-binding domain superfamily/Winged helix DNA-binding domain"/>
    <property type="match status" value="1"/>
</dbReference>
<accession>A0A0D8BME1</accession>
<evidence type="ECO:0000313" key="4">
    <source>
        <dbReference type="Proteomes" id="UP000032545"/>
    </source>
</evidence>
<dbReference type="InterPro" id="IPR005149">
    <property type="entry name" value="Tscrpt_reg_PadR_N"/>
</dbReference>
<feature type="domain" description="Transcription regulator PadR N-terminal" evidence="2">
    <location>
        <begin position="18"/>
        <end position="89"/>
    </location>
</feature>
<dbReference type="RefSeq" id="WP_044883191.1">
    <property type="nucleotide sequence ID" value="NZ_JYFN01000002.1"/>
</dbReference>
<dbReference type="SUPFAM" id="SSF46785">
    <property type="entry name" value="Winged helix' DNA-binding domain"/>
    <property type="match status" value="1"/>
</dbReference>
<name>A0A0D8BME1_9ACTN</name>
<dbReference type="PATRIC" id="fig|1502723.3.peg.481"/>
<dbReference type="EMBL" id="JYFN01000002">
    <property type="protein sequence ID" value="KJE25301.1"/>
    <property type="molecule type" value="Genomic_DNA"/>
</dbReference>
<organism evidence="3 4">
    <name type="scientific">Frankia torreyi</name>
    <dbReference type="NCBI Taxonomy" id="1856"/>
    <lineage>
        <taxon>Bacteria</taxon>
        <taxon>Bacillati</taxon>
        <taxon>Actinomycetota</taxon>
        <taxon>Actinomycetes</taxon>
        <taxon>Frankiales</taxon>
        <taxon>Frankiaceae</taxon>
        <taxon>Frankia</taxon>
    </lineage>
</organism>
<dbReference type="OrthoDB" id="122286at2"/>
<evidence type="ECO:0000313" key="3">
    <source>
        <dbReference type="EMBL" id="KJE25301.1"/>
    </source>
</evidence>
<dbReference type="Pfam" id="PF03551">
    <property type="entry name" value="PadR"/>
    <property type="match status" value="1"/>
</dbReference>
<feature type="compositionally biased region" description="Low complexity" evidence="1">
    <location>
        <begin position="133"/>
        <end position="142"/>
    </location>
</feature>
<dbReference type="PANTHER" id="PTHR33169:SF14">
    <property type="entry name" value="TRANSCRIPTIONAL REGULATOR RV3488"/>
    <property type="match status" value="1"/>
</dbReference>
<gene>
    <name evidence="3" type="ORF">FF36_00434</name>
</gene>
<dbReference type="InterPro" id="IPR052509">
    <property type="entry name" value="Metal_resp_DNA-bind_regulator"/>
</dbReference>
<dbReference type="Proteomes" id="UP000032545">
    <property type="component" value="Unassembled WGS sequence"/>
</dbReference>
<feature type="region of interest" description="Disordered" evidence="1">
    <location>
        <begin position="109"/>
        <end position="142"/>
    </location>
</feature>
<dbReference type="PANTHER" id="PTHR33169">
    <property type="entry name" value="PADR-FAMILY TRANSCRIPTIONAL REGULATOR"/>
    <property type="match status" value="1"/>
</dbReference>
<dbReference type="InterPro" id="IPR036390">
    <property type="entry name" value="WH_DNA-bd_sf"/>
</dbReference>
<reference evidence="4" key="1">
    <citation type="submission" date="2015-02" db="EMBL/GenBank/DDBJ databases">
        <title>Draft Genome of Frankia sp. CpI1-S.</title>
        <authorList>
            <person name="Oshone R.T."/>
            <person name="Ngom M."/>
            <person name="Ghodhbane-Gtari F."/>
            <person name="Gtari M."/>
            <person name="Morris K."/>
            <person name="Thomas K."/>
            <person name="Sen A."/>
            <person name="Tisa L.S."/>
        </authorList>
    </citation>
    <scope>NUCLEOTIDE SEQUENCE [LARGE SCALE GENOMIC DNA]</scope>
    <source>
        <strain evidence="4">CpI1-S</strain>
    </source>
</reference>
<reference evidence="3 4" key="2">
    <citation type="journal article" date="2016" name="Genome Announc.">
        <title>Permanent Draft Genome Sequences for Two Variants of Frankia sp. Strain CpI1, the First Frankia Strain Isolated from Root Nodules of Comptonia peregrina.</title>
        <authorList>
            <person name="Oshone R."/>
            <person name="Hurst S.G.IV."/>
            <person name="Abebe-Akele F."/>
            <person name="Simpson S."/>
            <person name="Morris K."/>
            <person name="Thomas W.K."/>
            <person name="Tisa L.S."/>
        </authorList>
    </citation>
    <scope>NUCLEOTIDE SEQUENCE [LARGE SCALE GENOMIC DNA]</scope>
    <source>
        <strain evidence="4">CpI1-S</strain>
    </source>
</reference>
<proteinExistence type="predicted"/>
<protein>
    <submittedName>
        <fullName evidence="3">Transcriptional regulator, PadR family</fullName>
    </submittedName>
</protein>
<sequence length="142" mass="15334">MAPTHDPQLLKGVLSLLLLRLLAERESYGYEVVQRLRELGLTDISEGSVYPALARLEREGRLHGRLVASRSGPARKYYRPTPAGDQALAQGTESWLSLAAVVHPVLVRRLPDPPTADPATAGPPRATPPTVTPPTATEDTGR</sequence>
<dbReference type="InterPro" id="IPR036388">
    <property type="entry name" value="WH-like_DNA-bd_sf"/>
</dbReference>
<keyword evidence="4" id="KW-1185">Reference proteome</keyword>
<dbReference type="AlphaFoldDB" id="A0A0D8BME1"/>
<evidence type="ECO:0000256" key="1">
    <source>
        <dbReference type="SAM" id="MobiDB-lite"/>
    </source>
</evidence>
<evidence type="ECO:0000259" key="2">
    <source>
        <dbReference type="Pfam" id="PF03551"/>
    </source>
</evidence>
<comment type="caution">
    <text evidence="3">The sequence shown here is derived from an EMBL/GenBank/DDBJ whole genome shotgun (WGS) entry which is preliminary data.</text>
</comment>